<dbReference type="SUPFAM" id="SSF50729">
    <property type="entry name" value="PH domain-like"/>
    <property type="match status" value="1"/>
</dbReference>
<sequence>MSTEVENSVPIAADTSATSPSSNTPPNSPATPSSKATFKKEKKKVPEKTDEYLLGRFQGDGVRYKAKLIGIDDVAEARGDKMCQDSMMKLKGMAVAARSQGKHKQRIWVNISMSGIKIIDEKSGVIEHEHVVNKISFIARDVTDNRAFGYVCGAEGQHQFFAIKTAQQAEPLVIDLKDLFQVIFNMRKKEVETSQKGENGTAVVENGSDALLNMGSEVKTAQPVEELNLFGAMSTPPDIQSPNGSNDILLLDFSAEVDSNQNFIKGNSFVTSCAPGYRASPHTENPFSSSFGYFPAPDSDPFRDDPLSNSATRLTPDNAQTATNNHLNSTAGSTSRTIINGGLNGDSELLSQQINGLSSKTMILALSNGQWPLGGKITQGNTTTMMDGNESGFVLSTKNPFFDSPLKISPVSNDITHRPEPPVAHSKDSVVISPPPQNSKSGRGRRSAKATPSDLFGADLFAAPSQPEASPASADFFNSTPASASAPSSIAALGNLQLGPPAAASITAAGMWGAPPAAPGMFPMPGVTAPGPRPAFPQPSAFGGLPIPPTAWGQQMPPQFAVPPLSPPHLAWGQPASTNPFQTGGDQQGPARPPPRPPAKETPPKVENSAFSALDPLGDREKKSGKDMFKDFQLAKPPAIPARKGEVLSNAAPAPSGKEAGAFDQYFSSKVGLPQDAADHDDFDINKMPSLTNDIPIPAPASAATPAPSFNPGLLDVAFSSAPNNSASQGQSLNQDMFDKAFGAPDSSPFGAPPVAMTASVGQTSGSTAAFGDPFGNPFA</sequence>
<keyword evidence="4" id="KW-0597">Phosphoprotein</keyword>
<dbReference type="PROSITE" id="PS01179">
    <property type="entry name" value="PID"/>
    <property type="match status" value="1"/>
</dbReference>
<proteinExistence type="predicted"/>
<evidence type="ECO:0000256" key="1">
    <source>
        <dbReference type="ARBA" id="ARBA00004496"/>
    </source>
</evidence>
<feature type="compositionally biased region" description="Low complexity" evidence="6">
    <location>
        <begin position="12"/>
        <end position="36"/>
    </location>
</feature>
<dbReference type="GO" id="GO:0005737">
    <property type="term" value="C:cytoplasm"/>
    <property type="evidence" value="ECO:0007669"/>
    <property type="project" value="UniProtKB-SubCell"/>
</dbReference>
<evidence type="ECO:0000256" key="5">
    <source>
        <dbReference type="ARBA" id="ARBA00022782"/>
    </source>
</evidence>
<feature type="domain" description="PID" evidence="7">
    <location>
        <begin position="59"/>
        <end position="192"/>
    </location>
</feature>
<dbReference type="CDD" id="cd01215">
    <property type="entry name" value="PTB_Dab"/>
    <property type="match status" value="1"/>
</dbReference>
<dbReference type="Pfam" id="PF21792">
    <property type="entry name" value="DAB2_SBM"/>
    <property type="match status" value="1"/>
</dbReference>
<evidence type="ECO:0000256" key="4">
    <source>
        <dbReference type="ARBA" id="ARBA00022553"/>
    </source>
</evidence>
<dbReference type="FunFam" id="2.30.29.30:FF:000035">
    <property type="entry name" value="Disabled homolog 2 isoform 1"/>
    <property type="match status" value="1"/>
</dbReference>
<keyword evidence="3" id="KW-0963">Cytoplasm</keyword>
<dbReference type="Proteomes" id="UP000515145">
    <property type="component" value="Chromosome 12"/>
</dbReference>
<evidence type="ECO:0000256" key="6">
    <source>
        <dbReference type="SAM" id="MobiDB-lite"/>
    </source>
</evidence>
<dbReference type="GO" id="GO:0038024">
    <property type="term" value="F:cargo receptor activity"/>
    <property type="evidence" value="ECO:0007669"/>
    <property type="project" value="TreeGrafter"/>
</dbReference>
<keyword evidence="5" id="KW-0221">Differentiation</keyword>
<evidence type="ECO:0000256" key="3">
    <source>
        <dbReference type="ARBA" id="ARBA00022490"/>
    </source>
</evidence>
<dbReference type="Gene3D" id="2.30.29.30">
    <property type="entry name" value="Pleckstrin-homology domain (PH domain)/Phosphotyrosine-binding domain (PTB)"/>
    <property type="match status" value="1"/>
</dbReference>
<dbReference type="GO" id="GO:0090090">
    <property type="term" value="P:negative regulation of canonical Wnt signaling pathway"/>
    <property type="evidence" value="ECO:0007669"/>
    <property type="project" value="TreeGrafter"/>
</dbReference>
<dbReference type="GO" id="GO:0005905">
    <property type="term" value="C:clathrin-coated pit"/>
    <property type="evidence" value="ECO:0007669"/>
    <property type="project" value="TreeGrafter"/>
</dbReference>
<dbReference type="InterPro" id="IPR011993">
    <property type="entry name" value="PH-like_dom_sf"/>
</dbReference>
<reference evidence="9 10" key="1">
    <citation type="submission" date="2025-04" db="UniProtKB">
        <authorList>
            <consortium name="RefSeq"/>
        </authorList>
    </citation>
    <scope>IDENTIFICATION</scope>
</reference>
<dbReference type="GO" id="GO:0045807">
    <property type="term" value="P:positive regulation of endocytosis"/>
    <property type="evidence" value="ECO:0007669"/>
    <property type="project" value="TreeGrafter"/>
</dbReference>
<dbReference type="InterPro" id="IPR048561">
    <property type="entry name" value="Dab_PTB"/>
</dbReference>
<dbReference type="GO" id="GO:0006898">
    <property type="term" value="P:receptor-mediated endocytosis"/>
    <property type="evidence" value="ECO:0007669"/>
    <property type="project" value="TreeGrafter"/>
</dbReference>
<feature type="region of interest" description="Disordered" evidence="6">
    <location>
        <begin position="551"/>
        <end position="658"/>
    </location>
</feature>
<dbReference type="PANTHER" id="PTHR47695:SF5">
    <property type="entry name" value="DISABLED HOMOLOG 2"/>
    <property type="match status" value="1"/>
</dbReference>
<feature type="region of interest" description="Disordered" evidence="6">
    <location>
        <begin position="290"/>
        <end position="333"/>
    </location>
</feature>
<dbReference type="GO" id="GO:0035615">
    <property type="term" value="F:clathrin adaptor activity"/>
    <property type="evidence" value="ECO:0007669"/>
    <property type="project" value="TreeGrafter"/>
</dbReference>
<dbReference type="GeneID" id="114443619"/>
<dbReference type="RefSeq" id="XP_028273627.1">
    <property type="nucleotide sequence ID" value="XM_028417826.1"/>
</dbReference>
<feature type="compositionally biased region" description="Polar residues" evidence="6">
    <location>
        <begin position="575"/>
        <end position="585"/>
    </location>
</feature>
<dbReference type="InterPro" id="IPR048559">
    <property type="entry name" value="DAB1/2_SBM"/>
</dbReference>
<gene>
    <name evidence="9 10" type="primary">dab2</name>
</gene>
<feature type="compositionally biased region" description="Polar residues" evidence="6">
    <location>
        <begin position="307"/>
        <end position="333"/>
    </location>
</feature>
<comment type="subcellular location">
    <subcellularLocation>
        <location evidence="1">Cytoplasm</location>
    </subcellularLocation>
</comment>
<dbReference type="AlphaFoldDB" id="A0A6P7JCA2"/>
<evidence type="ECO:0000313" key="10">
    <source>
        <dbReference type="RefSeq" id="XP_028273627.1"/>
    </source>
</evidence>
<dbReference type="PANTHER" id="PTHR47695">
    <property type="entry name" value="PID DOMAIN-CONTAINING PROTEIN"/>
    <property type="match status" value="1"/>
</dbReference>
<keyword evidence="8" id="KW-1185">Reference proteome</keyword>
<evidence type="ECO:0000256" key="2">
    <source>
        <dbReference type="ARBA" id="ARBA00022473"/>
    </source>
</evidence>
<keyword evidence="2" id="KW-0217">Developmental protein</keyword>
<dbReference type="OrthoDB" id="10069833at2759"/>
<dbReference type="CTD" id="1601"/>
<protein>
    <submittedName>
        <fullName evidence="9 10">Disabled homolog 2 isoform X1</fullName>
    </submittedName>
</protein>
<feature type="region of interest" description="Disordered" evidence="6">
    <location>
        <begin position="412"/>
        <end position="451"/>
    </location>
</feature>
<evidence type="ECO:0000313" key="8">
    <source>
        <dbReference type="Proteomes" id="UP000515145"/>
    </source>
</evidence>
<name>A0A6P7JCA2_9TELE</name>
<dbReference type="SMART" id="SM00462">
    <property type="entry name" value="PTB"/>
    <property type="match status" value="1"/>
</dbReference>
<dbReference type="InterPro" id="IPR006020">
    <property type="entry name" value="PTB/PI_dom"/>
</dbReference>
<organism evidence="8 9">
    <name type="scientific">Parambassis ranga</name>
    <name type="common">Indian glassy fish</name>
    <dbReference type="NCBI Taxonomy" id="210632"/>
    <lineage>
        <taxon>Eukaryota</taxon>
        <taxon>Metazoa</taxon>
        <taxon>Chordata</taxon>
        <taxon>Craniata</taxon>
        <taxon>Vertebrata</taxon>
        <taxon>Euteleostomi</taxon>
        <taxon>Actinopterygii</taxon>
        <taxon>Neopterygii</taxon>
        <taxon>Teleostei</taxon>
        <taxon>Neoteleostei</taxon>
        <taxon>Acanthomorphata</taxon>
        <taxon>Ovalentaria</taxon>
        <taxon>Ambassidae</taxon>
        <taxon>Parambassis</taxon>
    </lineage>
</organism>
<evidence type="ECO:0000259" key="7">
    <source>
        <dbReference type="PROSITE" id="PS01179"/>
    </source>
</evidence>
<accession>A0A6P7JCA2</accession>
<dbReference type="RefSeq" id="XP_028273626.1">
    <property type="nucleotide sequence ID" value="XM_028417825.1"/>
</dbReference>
<feature type="compositionally biased region" description="Basic and acidic residues" evidence="6">
    <location>
        <begin position="617"/>
        <end position="630"/>
    </location>
</feature>
<dbReference type="GO" id="GO:0030154">
    <property type="term" value="P:cell differentiation"/>
    <property type="evidence" value="ECO:0007669"/>
    <property type="project" value="UniProtKB-KW"/>
</dbReference>
<dbReference type="GO" id="GO:0010718">
    <property type="term" value="P:positive regulation of epithelial to mesenchymal transition"/>
    <property type="evidence" value="ECO:0007669"/>
    <property type="project" value="TreeGrafter"/>
</dbReference>
<feature type="region of interest" description="Disordered" evidence="6">
    <location>
        <begin position="1"/>
        <end position="44"/>
    </location>
</feature>
<evidence type="ECO:0000313" key="9">
    <source>
        <dbReference type="RefSeq" id="XP_028273626.1"/>
    </source>
</evidence>
<feature type="compositionally biased region" description="Basic and acidic residues" evidence="6">
    <location>
        <begin position="415"/>
        <end position="428"/>
    </location>
</feature>